<dbReference type="SUPFAM" id="SSF52980">
    <property type="entry name" value="Restriction endonuclease-like"/>
    <property type="match status" value="1"/>
</dbReference>
<proteinExistence type="inferred from homology"/>
<dbReference type="PANTHER" id="PTHR34039">
    <property type="entry name" value="UPF0102 PROTEIN YRAN"/>
    <property type="match status" value="1"/>
</dbReference>
<name>A0ABU9YWN9_9RHOO</name>
<organism evidence="3 4">
    <name type="scientific">Uliginosibacterium sediminicola</name>
    <dbReference type="NCBI Taxonomy" id="2024550"/>
    <lineage>
        <taxon>Bacteria</taxon>
        <taxon>Pseudomonadati</taxon>
        <taxon>Pseudomonadota</taxon>
        <taxon>Betaproteobacteria</taxon>
        <taxon>Rhodocyclales</taxon>
        <taxon>Zoogloeaceae</taxon>
        <taxon>Uliginosibacterium</taxon>
    </lineage>
</organism>
<protein>
    <recommendedName>
        <fullName evidence="2">UPF0102 protein ABDB84_06640</fullName>
    </recommendedName>
</protein>
<dbReference type="Pfam" id="PF02021">
    <property type="entry name" value="UPF0102"/>
    <property type="match status" value="1"/>
</dbReference>
<evidence type="ECO:0000313" key="4">
    <source>
        <dbReference type="Proteomes" id="UP001410394"/>
    </source>
</evidence>
<evidence type="ECO:0000256" key="1">
    <source>
        <dbReference type="ARBA" id="ARBA00006738"/>
    </source>
</evidence>
<dbReference type="InterPro" id="IPR011335">
    <property type="entry name" value="Restrct_endonuc-II-like"/>
</dbReference>
<dbReference type="NCBIfam" id="NF009150">
    <property type="entry name" value="PRK12497.1-3"/>
    <property type="match status" value="1"/>
</dbReference>
<dbReference type="PANTHER" id="PTHR34039:SF1">
    <property type="entry name" value="UPF0102 PROTEIN YRAN"/>
    <property type="match status" value="1"/>
</dbReference>
<evidence type="ECO:0000313" key="3">
    <source>
        <dbReference type="EMBL" id="MEN3068150.1"/>
    </source>
</evidence>
<comment type="caution">
    <text evidence="3">The sequence shown here is derived from an EMBL/GenBank/DDBJ whole genome shotgun (WGS) entry which is preliminary data.</text>
</comment>
<dbReference type="Proteomes" id="UP001410394">
    <property type="component" value="Unassembled WGS sequence"/>
</dbReference>
<gene>
    <name evidence="3" type="ORF">ABDB84_06640</name>
</gene>
<accession>A0ABU9YWN9</accession>
<dbReference type="HAMAP" id="MF_00048">
    <property type="entry name" value="UPF0102"/>
    <property type="match status" value="1"/>
</dbReference>
<evidence type="ECO:0000256" key="2">
    <source>
        <dbReference type="HAMAP-Rule" id="MF_00048"/>
    </source>
</evidence>
<dbReference type="NCBIfam" id="TIGR00252">
    <property type="entry name" value="YraN family protein"/>
    <property type="match status" value="1"/>
</dbReference>
<keyword evidence="4" id="KW-1185">Reference proteome</keyword>
<dbReference type="RefSeq" id="WP_345918910.1">
    <property type="nucleotide sequence ID" value="NZ_JBDIVE010000002.1"/>
</dbReference>
<reference evidence="3 4" key="1">
    <citation type="journal article" date="2018" name="Int. J. Syst. Evol. Microbiol.">
        <title>Uliginosibacterium sediminicola sp. nov., isolated from freshwater sediment.</title>
        <authorList>
            <person name="Hwang W.M."/>
            <person name="Kim S.M."/>
            <person name="Kang K."/>
            <person name="Ahn T.Y."/>
        </authorList>
    </citation>
    <scope>NUCLEOTIDE SEQUENCE [LARGE SCALE GENOMIC DNA]</scope>
    <source>
        <strain evidence="3 4">M1-21</strain>
    </source>
</reference>
<dbReference type="Gene3D" id="3.40.1350.10">
    <property type="match status" value="1"/>
</dbReference>
<dbReference type="CDD" id="cd20736">
    <property type="entry name" value="PoNe_Nuclease"/>
    <property type="match status" value="1"/>
</dbReference>
<dbReference type="InterPro" id="IPR003509">
    <property type="entry name" value="UPF0102_YraN-like"/>
</dbReference>
<comment type="similarity">
    <text evidence="1 2">Belongs to the UPF0102 family.</text>
</comment>
<dbReference type="EMBL" id="JBDIVE010000002">
    <property type="protein sequence ID" value="MEN3068150.1"/>
    <property type="molecule type" value="Genomic_DNA"/>
</dbReference>
<dbReference type="InterPro" id="IPR011856">
    <property type="entry name" value="tRNA_endonuc-like_dom_sf"/>
</dbReference>
<sequence>MDILRTCEQTIRHCLLRLRPGQDRSAPALHDGARAEALAERFLLAQGARILARNVRFKGGEIDLIALHQQHLVFVEVRLRQQATAFGGAAGSITAQKQLRIALAARLWLLRAGRAYAQRPMRFDAIVLDALQEDAIEWLQAVFYA</sequence>